<reference evidence="2 3" key="1">
    <citation type="submission" date="2018-11" db="EMBL/GenBank/DDBJ databases">
        <authorList>
            <consortium name="Pathogen Informatics"/>
        </authorList>
    </citation>
    <scope>NUCLEOTIDE SEQUENCE [LARGE SCALE GENOMIC DNA]</scope>
</reference>
<accession>A0A3P7MWD4</accession>
<evidence type="ECO:0000313" key="3">
    <source>
        <dbReference type="Proteomes" id="UP000271889"/>
    </source>
</evidence>
<name>A0A3P7MWD4_CYLGO</name>
<proteinExistence type="predicted"/>
<feature type="region of interest" description="Disordered" evidence="1">
    <location>
        <begin position="83"/>
        <end position="111"/>
    </location>
</feature>
<gene>
    <name evidence="2" type="ORF">CGOC_LOCUS10597</name>
</gene>
<dbReference type="Proteomes" id="UP000271889">
    <property type="component" value="Unassembled WGS sequence"/>
</dbReference>
<dbReference type="OrthoDB" id="5808834at2759"/>
<evidence type="ECO:0000256" key="1">
    <source>
        <dbReference type="SAM" id="MobiDB-lite"/>
    </source>
</evidence>
<dbReference type="InterPro" id="IPR035126">
    <property type="entry name" value="SCVP"/>
</dbReference>
<keyword evidence="3" id="KW-1185">Reference proteome</keyword>
<dbReference type="AlphaFoldDB" id="A0A3P7MWD4"/>
<feature type="non-terminal residue" evidence="2">
    <location>
        <position position="1"/>
    </location>
</feature>
<protein>
    <submittedName>
        <fullName evidence="2">Uncharacterized protein</fullName>
    </submittedName>
</protein>
<dbReference type="Pfam" id="PF17619">
    <property type="entry name" value="SCVP"/>
    <property type="match status" value="1"/>
</dbReference>
<evidence type="ECO:0000313" key="2">
    <source>
        <dbReference type="EMBL" id="VDN27217.1"/>
    </source>
</evidence>
<organism evidence="2 3">
    <name type="scientific">Cylicostephanus goldi</name>
    <name type="common">Nematode worm</name>
    <dbReference type="NCBI Taxonomy" id="71465"/>
    <lineage>
        <taxon>Eukaryota</taxon>
        <taxon>Metazoa</taxon>
        <taxon>Ecdysozoa</taxon>
        <taxon>Nematoda</taxon>
        <taxon>Chromadorea</taxon>
        <taxon>Rhabditida</taxon>
        <taxon>Rhabditina</taxon>
        <taxon>Rhabditomorpha</taxon>
        <taxon>Strongyloidea</taxon>
        <taxon>Strongylidae</taxon>
        <taxon>Cylicostephanus</taxon>
    </lineage>
</organism>
<dbReference type="EMBL" id="UYRV01112067">
    <property type="protein sequence ID" value="VDN27217.1"/>
    <property type="molecule type" value="Genomic_DNA"/>
</dbReference>
<sequence>NGLPVAKYGLRYTNCEQFRQFLSGTNLRQRYHLQYASVKCGRMRFSYCLGFVCDGENYSTVSTAGTSAPTITYTDPFTYTTTSAKRSTSASSAGTATTSTSATTGDDEDPF</sequence>
<feature type="compositionally biased region" description="Low complexity" evidence="1">
    <location>
        <begin position="83"/>
        <end position="104"/>
    </location>
</feature>